<evidence type="ECO:0000256" key="6">
    <source>
        <dbReference type="ARBA" id="ARBA00022824"/>
    </source>
</evidence>
<evidence type="ECO:0000256" key="4">
    <source>
        <dbReference type="ARBA" id="ARBA00022448"/>
    </source>
</evidence>
<dbReference type="EMBL" id="WIXP02000009">
    <property type="protein sequence ID" value="KAF6204654.1"/>
    <property type="molecule type" value="Genomic_DNA"/>
</dbReference>
<keyword evidence="8" id="KW-0653">Protein transport</keyword>
<dbReference type="Pfam" id="PF09753">
    <property type="entry name" value="Use1"/>
    <property type="match status" value="1"/>
</dbReference>
<feature type="region of interest" description="Disordered" evidence="12">
    <location>
        <begin position="15"/>
        <end position="48"/>
    </location>
</feature>
<evidence type="ECO:0000256" key="9">
    <source>
        <dbReference type="ARBA" id="ARBA00022989"/>
    </source>
</evidence>
<organism evidence="14 15">
    <name type="scientific">Apolygus lucorum</name>
    <name type="common">Small green plant bug</name>
    <name type="synonym">Lygocoris lucorum</name>
    <dbReference type="NCBI Taxonomy" id="248454"/>
    <lineage>
        <taxon>Eukaryota</taxon>
        <taxon>Metazoa</taxon>
        <taxon>Ecdysozoa</taxon>
        <taxon>Arthropoda</taxon>
        <taxon>Hexapoda</taxon>
        <taxon>Insecta</taxon>
        <taxon>Pterygota</taxon>
        <taxon>Neoptera</taxon>
        <taxon>Paraneoptera</taxon>
        <taxon>Hemiptera</taxon>
        <taxon>Heteroptera</taxon>
        <taxon>Panheteroptera</taxon>
        <taxon>Cimicomorpha</taxon>
        <taxon>Miridae</taxon>
        <taxon>Mirini</taxon>
        <taxon>Apolygus</taxon>
    </lineage>
</organism>
<keyword evidence="15" id="KW-1185">Reference proteome</keyword>
<feature type="non-terminal residue" evidence="14">
    <location>
        <position position="1"/>
    </location>
</feature>
<evidence type="ECO:0000256" key="12">
    <source>
        <dbReference type="SAM" id="MobiDB-lite"/>
    </source>
</evidence>
<evidence type="ECO:0000256" key="13">
    <source>
        <dbReference type="SAM" id="Phobius"/>
    </source>
</evidence>
<feature type="transmembrane region" description="Helical" evidence="13">
    <location>
        <begin position="116"/>
        <end position="139"/>
    </location>
</feature>
<dbReference type="PANTHER" id="PTHR13050:SF7">
    <property type="entry name" value="VESICLE TRANSPORT PROTEIN USE1"/>
    <property type="match status" value="1"/>
</dbReference>
<comment type="subcellular location">
    <subcellularLocation>
        <location evidence="1">Endoplasmic reticulum membrane</location>
        <topology evidence="1">Single-pass type IV membrane protein</topology>
    </subcellularLocation>
</comment>
<evidence type="ECO:0000256" key="8">
    <source>
        <dbReference type="ARBA" id="ARBA00022927"/>
    </source>
</evidence>
<dbReference type="GO" id="GO:0005484">
    <property type="term" value="F:SNAP receptor activity"/>
    <property type="evidence" value="ECO:0007669"/>
    <property type="project" value="TreeGrafter"/>
</dbReference>
<reference evidence="14" key="1">
    <citation type="journal article" date="2021" name="Mol. Ecol. Resour.">
        <title>Apolygus lucorum genome provides insights into omnivorousness and mesophyll feeding.</title>
        <authorList>
            <person name="Liu Y."/>
            <person name="Liu H."/>
            <person name="Wang H."/>
            <person name="Huang T."/>
            <person name="Liu B."/>
            <person name="Yang B."/>
            <person name="Yin L."/>
            <person name="Li B."/>
            <person name="Zhang Y."/>
            <person name="Zhang S."/>
            <person name="Jiang F."/>
            <person name="Zhang X."/>
            <person name="Ren Y."/>
            <person name="Wang B."/>
            <person name="Wang S."/>
            <person name="Lu Y."/>
            <person name="Wu K."/>
            <person name="Fan W."/>
            <person name="Wang G."/>
        </authorList>
    </citation>
    <scope>NUCLEOTIDE SEQUENCE</scope>
    <source>
        <strain evidence="14">12Hb</strain>
    </source>
</reference>
<protein>
    <recommendedName>
        <fullName evidence="3">Vesicle transport protein USE1</fullName>
    </recommendedName>
    <alternativeName>
        <fullName evidence="11">USE1-like protein</fullName>
    </alternativeName>
</protein>
<proteinExistence type="inferred from homology"/>
<evidence type="ECO:0000256" key="1">
    <source>
        <dbReference type="ARBA" id="ARBA00004163"/>
    </source>
</evidence>
<keyword evidence="5 13" id="KW-0812">Transmembrane</keyword>
<comment type="caution">
    <text evidence="14">The sequence shown here is derived from an EMBL/GenBank/DDBJ whole genome shotgun (WGS) entry which is preliminary data.</text>
</comment>
<accession>A0A8S9X839</accession>
<dbReference type="Proteomes" id="UP000466442">
    <property type="component" value="Linkage Group LG9"/>
</dbReference>
<dbReference type="GO" id="GO:0015031">
    <property type="term" value="P:protein transport"/>
    <property type="evidence" value="ECO:0007669"/>
    <property type="project" value="UniProtKB-KW"/>
</dbReference>
<evidence type="ECO:0000256" key="7">
    <source>
        <dbReference type="ARBA" id="ARBA00022892"/>
    </source>
</evidence>
<feature type="compositionally biased region" description="Basic and acidic residues" evidence="12">
    <location>
        <begin position="15"/>
        <end position="36"/>
    </location>
</feature>
<evidence type="ECO:0000256" key="5">
    <source>
        <dbReference type="ARBA" id="ARBA00022692"/>
    </source>
</evidence>
<dbReference type="AlphaFoldDB" id="A0A8S9X839"/>
<comment type="similarity">
    <text evidence="2">Belongs to the USE1 family.</text>
</comment>
<evidence type="ECO:0000313" key="14">
    <source>
        <dbReference type="EMBL" id="KAF6204654.1"/>
    </source>
</evidence>
<dbReference type="OrthoDB" id="4506189at2759"/>
<keyword evidence="9 13" id="KW-1133">Transmembrane helix</keyword>
<evidence type="ECO:0000256" key="11">
    <source>
        <dbReference type="ARBA" id="ARBA00032711"/>
    </source>
</evidence>
<evidence type="ECO:0000256" key="2">
    <source>
        <dbReference type="ARBA" id="ARBA00007891"/>
    </source>
</evidence>
<keyword evidence="4" id="KW-0813">Transport</keyword>
<name>A0A8S9X839_APOLU</name>
<evidence type="ECO:0000256" key="3">
    <source>
        <dbReference type="ARBA" id="ARBA00015843"/>
    </source>
</evidence>
<keyword evidence="6" id="KW-0256">Endoplasmic reticulum</keyword>
<dbReference type="GO" id="GO:0006890">
    <property type="term" value="P:retrograde vesicle-mediated transport, Golgi to endoplasmic reticulum"/>
    <property type="evidence" value="ECO:0007669"/>
    <property type="project" value="TreeGrafter"/>
</dbReference>
<dbReference type="GO" id="GO:0005789">
    <property type="term" value="C:endoplasmic reticulum membrane"/>
    <property type="evidence" value="ECO:0007669"/>
    <property type="project" value="UniProtKB-SubCell"/>
</dbReference>
<dbReference type="GO" id="GO:0031201">
    <property type="term" value="C:SNARE complex"/>
    <property type="evidence" value="ECO:0007669"/>
    <property type="project" value="TreeGrafter"/>
</dbReference>
<sequence length="145" mass="16210">ASLLEFSLLNMSLRNRENDEKSSPKSLREILEDSRQNGRSSDGGLDSALRYHSDKQSEISANMIQMARALKAQTLAAKGIIKRDVQTLQNSKMSAERNASALKRASDNMATCSKEGTNWCLVILVVVVLMIFINMVLFMKIMKKN</sequence>
<keyword evidence="7" id="KW-0931">ER-Golgi transport</keyword>
<dbReference type="PANTHER" id="PTHR13050">
    <property type="entry name" value="USE1-LIKE PROTEIN"/>
    <property type="match status" value="1"/>
</dbReference>
<dbReference type="InterPro" id="IPR019150">
    <property type="entry name" value="Vesicle_transport_protein_Use1"/>
</dbReference>
<keyword evidence="10 13" id="KW-0472">Membrane</keyword>
<evidence type="ECO:0000313" key="15">
    <source>
        <dbReference type="Proteomes" id="UP000466442"/>
    </source>
</evidence>
<gene>
    <name evidence="14" type="ORF">GE061_018814</name>
</gene>
<evidence type="ECO:0000256" key="10">
    <source>
        <dbReference type="ARBA" id="ARBA00023136"/>
    </source>
</evidence>